<feature type="compositionally biased region" description="Gly residues" evidence="2">
    <location>
        <begin position="274"/>
        <end position="283"/>
    </location>
</feature>
<protein>
    <recommendedName>
        <fullName evidence="5">Myosin heavy chain</fullName>
    </recommendedName>
</protein>
<name>A0ABQ6MPE9_9STRA</name>
<dbReference type="EMBL" id="BRYB01000409">
    <property type="protein sequence ID" value="GMI29599.1"/>
    <property type="molecule type" value="Genomic_DNA"/>
</dbReference>
<sequence length="399" mass="43309">DALKTKVRESEYEKGKLAEEIRRLKSSARDSDMKNKSAVNGMRSALLAVEDTIHERADKSRQYVKQLKELINGFGRHLKGGYSSVGSYTSYEMLEKMKRSLAGMEDALDKCDDGVSDVAGRAASNVTAATIAAAESGANSATVANAMTDICSELETQNARLRREIERLNSELGSLKMEEEQRAKLLPEYRLEIVRSRGMADVAQKELDGERSTVKQLQRRLDECVMALKNCEEDRVKEAMSRPRSGGGGWGGSGVGGGGGGGGGGWEERFVGGAREGAFGGAQEGARETSFGGARENPFGSAAEQLPVPPPTKSASPPRRSQLEEEQEQQQPPPPPQAPTLSDDEVMFTRLLQSSNEQLLSALQRSVEEKLESVVKRQTEVFLRTSKELSFGGESSEGE</sequence>
<reference evidence="3 4" key="1">
    <citation type="journal article" date="2023" name="Commun. Biol.">
        <title>Genome analysis of Parmales, the sister group of diatoms, reveals the evolutionary specialization of diatoms from phago-mixotrophs to photoautotrophs.</title>
        <authorList>
            <person name="Ban H."/>
            <person name="Sato S."/>
            <person name="Yoshikawa S."/>
            <person name="Yamada K."/>
            <person name="Nakamura Y."/>
            <person name="Ichinomiya M."/>
            <person name="Sato N."/>
            <person name="Blanc-Mathieu R."/>
            <person name="Endo H."/>
            <person name="Kuwata A."/>
            <person name="Ogata H."/>
        </authorList>
    </citation>
    <scope>NUCLEOTIDE SEQUENCE [LARGE SCALE GENOMIC DNA]</scope>
</reference>
<organism evidence="3 4">
    <name type="scientific">Tetraparma gracilis</name>
    <dbReference type="NCBI Taxonomy" id="2962635"/>
    <lineage>
        <taxon>Eukaryota</taxon>
        <taxon>Sar</taxon>
        <taxon>Stramenopiles</taxon>
        <taxon>Ochrophyta</taxon>
        <taxon>Bolidophyceae</taxon>
        <taxon>Parmales</taxon>
        <taxon>Triparmaceae</taxon>
        <taxon>Tetraparma</taxon>
    </lineage>
</organism>
<feature type="coiled-coil region" evidence="1">
    <location>
        <begin position="144"/>
        <end position="234"/>
    </location>
</feature>
<evidence type="ECO:0000313" key="3">
    <source>
        <dbReference type="EMBL" id="GMI29599.1"/>
    </source>
</evidence>
<feature type="region of interest" description="Disordered" evidence="2">
    <location>
        <begin position="239"/>
        <end position="344"/>
    </location>
</feature>
<feature type="non-terminal residue" evidence="3">
    <location>
        <position position="1"/>
    </location>
</feature>
<proteinExistence type="predicted"/>
<keyword evidence="1" id="KW-0175">Coiled coil</keyword>
<accession>A0ABQ6MPE9</accession>
<evidence type="ECO:0000313" key="4">
    <source>
        <dbReference type="Proteomes" id="UP001165060"/>
    </source>
</evidence>
<comment type="caution">
    <text evidence="3">The sequence shown here is derived from an EMBL/GenBank/DDBJ whole genome shotgun (WGS) entry which is preliminary data.</text>
</comment>
<evidence type="ECO:0008006" key="5">
    <source>
        <dbReference type="Google" id="ProtNLM"/>
    </source>
</evidence>
<feature type="compositionally biased region" description="Gly residues" evidence="2">
    <location>
        <begin position="245"/>
        <end position="265"/>
    </location>
</feature>
<evidence type="ECO:0000256" key="2">
    <source>
        <dbReference type="SAM" id="MobiDB-lite"/>
    </source>
</evidence>
<dbReference type="Proteomes" id="UP001165060">
    <property type="component" value="Unassembled WGS sequence"/>
</dbReference>
<evidence type="ECO:0000256" key="1">
    <source>
        <dbReference type="SAM" id="Coils"/>
    </source>
</evidence>
<gene>
    <name evidence="3" type="ORF">TeGR_g13453</name>
</gene>
<keyword evidence="4" id="KW-1185">Reference proteome</keyword>